<evidence type="ECO:0000313" key="2">
    <source>
        <dbReference type="EMBL" id="CAG5153470.1"/>
    </source>
</evidence>
<feature type="region of interest" description="Disordered" evidence="1">
    <location>
        <begin position="382"/>
        <end position="428"/>
    </location>
</feature>
<dbReference type="PROSITE" id="PS00092">
    <property type="entry name" value="N6_MTASE"/>
    <property type="match status" value="1"/>
</dbReference>
<dbReference type="CDD" id="cd02440">
    <property type="entry name" value="AdoMet_MTases"/>
    <property type="match status" value="1"/>
</dbReference>
<name>A0A8J2HZG4_9PLEO</name>
<dbReference type="PANTHER" id="PTHR18895">
    <property type="entry name" value="HEMK METHYLTRANSFERASE"/>
    <property type="match status" value="1"/>
</dbReference>
<dbReference type="GO" id="GO:0032259">
    <property type="term" value="P:methylation"/>
    <property type="evidence" value="ECO:0007669"/>
    <property type="project" value="InterPro"/>
</dbReference>
<dbReference type="Gene3D" id="3.40.50.150">
    <property type="entry name" value="Vaccinia Virus protein VP39"/>
    <property type="match status" value="1"/>
</dbReference>
<keyword evidence="3" id="KW-1185">Reference proteome</keyword>
<evidence type="ECO:0008006" key="4">
    <source>
        <dbReference type="Google" id="ProtNLM"/>
    </source>
</evidence>
<dbReference type="GO" id="GO:0008168">
    <property type="term" value="F:methyltransferase activity"/>
    <property type="evidence" value="ECO:0007669"/>
    <property type="project" value="InterPro"/>
</dbReference>
<sequence>MPRIPTSLIRQARAIDPFLPALLVPCRELHAAQNELRWLREHVEKVATARRAKGDTIAKSSLLRQLVKDRAAGKPLQYLLGTEYFGDLEIRCRPGVLIPRADTAASITHLAGLLNNAQSLPPEVRLLDLCTGTGCIPLLFQHEISSASSKVDLRLLGVDISEKALGLARHNLQSLRKMRQLQDNGKLDFIQADILTTPFSDQTEGVLSLPAALNWEGQPAFWDILISNPPYISPSAFWKTTTRSVRGFEPKLALVPPRRLKQTDTEQGDGFYPRLLEIARDVEAKVVLLEVADMEQALRVAQHARNLDIFDGVEIWREQPDATGDTGTEEGFTVVGQGNARSVLCWRGQGTSWLGKPATPASPSEDADRLFRSSHAKVKDADEITAQVNDKKRLEPRFDMGVASGAEYTGIPLRRQPNVRMSDDSEIK</sequence>
<comment type="caution">
    <text evidence="2">The sequence shown here is derived from an EMBL/GenBank/DDBJ whole genome shotgun (WGS) entry which is preliminary data.</text>
</comment>
<feature type="compositionally biased region" description="Basic and acidic residues" evidence="1">
    <location>
        <begin position="389"/>
        <end position="398"/>
    </location>
</feature>
<dbReference type="GeneID" id="67014719"/>
<dbReference type="GO" id="GO:0003676">
    <property type="term" value="F:nucleic acid binding"/>
    <property type="evidence" value="ECO:0007669"/>
    <property type="project" value="InterPro"/>
</dbReference>
<organism evidence="2 3">
    <name type="scientific">Alternaria atra</name>
    <dbReference type="NCBI Taxonomy" id="119953"/>
    <lineage>
        <taxon>Eukaryota</taxon>
        <taxon>Fungi</taxon>
        <taxon>Dikarya</taxon>
        <taxon>Ascomycota</taxon>
        <taxon>Pezizomycotina</taxon>
        <taxon>Dothideomycetes</taxon>
        <taxon>Pleosporomycetidae</taxon>
        <taxon>Pleosporales</taxon>
        <taxon>Pleosporineae</taxon>
        <taxon>Pleosporaceae</taxon>
        <taxon>Alternaria</taxon>
        <taxon>Alternaria sect. Ulocladioides</taxon>
    </lineage>
</organism>
<dbReference type="GO" id="GO:0005739">
    <property type="term" value="C:mitochondrion"/>
    <property type="evidence" value="ECO:0007669"/>
    <property type="project" value="TreeGrafter"/>
</dbReference>
<dbReference type="InterPro" id="IPR002052">
    <property type="entry name" value="DNA_methylase_N6_adenine_CS"/>
</dbReference>
<dbReference type="InterPro" id="IPR050320">
    <property type="entry name" value="N5-glutamine_MTase"/>
</dbReference>
<dbReference type="Proteomes" id="UP000676310">
    <property type="component" value="Unassembled WGS sequence"/>
</dbReference>
<dbReference type="SUPFAM" id="SSF53335">
    <property type="entry name" value="S-adenosyl-L-methionine-dependent methyltransferases"/>
    <property type="match status" value="1"/>
</dbReference>
<accession>A0A8J2HZG4</accession>
<evidence type="ECO:0000256" key="1">
    <source>
        <dbReference type="SAM" id="MobiDB-lite"/>
    </source>
</evidence>
<dbReference type="AlphaFoldDB" id="A0A8J2HZG4"/>
<reference evidence="2" key="1">
    <citation type="submission" date="2021-05" db="EMBL/GenBank/DDBJ databases">
        <authorList>
            <person name="Stam R."/>
        </authorList>
    </citation>
    <scope>NUCLEOTIDE SEQUENCE</scope>
    <source>
        <strain evidence="2">CS162</strain>
    </source>
</reference>
<dbReference type="RefSeq" id="XP_043166731.1">
    <property type="nucleotide sequence ID" value="XM_043310796.1"/>
</dbReference>
<proteinExistence type="predicted"/>
<protein>
    <recommendedName>
        <fullName evidence="4">S-adenosyl-L-methionine-dependent methyltransferase</fullName>
    </recommendedName>
</protein>
<dbReference type="PANTHER" id="PTHR18895:SF74">
    <property type="entry name" value="MTRF1L RELEASE FACTOR GLUTAMINE METHYLTRANSFERASE"/>
    <property type="match status" value="1"/>
</dbReference>
<dbReference type="Gene3D" id="1.10.8.10">
    <property type="entry name" value="DNA helicase RuvA subunit, C-terminal domain"/>
    <property type="match status" value="1"/>
</dbReference>
<evidence type="ECO:0000313" key="3">
    <source>
        <dbReference type="Proteomes" id="UP000676310"/>
    </source>
</evidence>
<dbReference type="InterPro" id="IPR029063">
    <property type="entry name" value="SAM-dependent_MTases_sf"/>
</dbReference>
<gene>
    <name evidence="2" type="ORF">ALTATR162_LOCUS3190</name>
</gene>
<dbReference type="OrthoDB" id="269872at2759"/>
<dbReference type="EMBL" id="CAJRGZ010000016">
    <property type="protein sequence ID" value="CAG5153470.1"/>
    <property type="molecule type" value="Genomic_DNA"/>
</dbReference>